<evidence type="ECO:0000313" key="3">
    <source>
        <dbReference type="Proteomes" id="UP000319804"/>
    </source>
</evidence>
<keyword evidence="3" id="KW-1185">Reference proteome</keyword>
<proteinExistence type="predicted"/>
<protein>
    <submittedName>
        <fullName evidence="2">TIR domain-containing protein</fullName>
    </submittedName>
</protein>
<accession>A0A4Y3UU65</accession>
<dbReference type="RefSeq" id="WP_211345079.1">
    <property type="nucleotide sequence ID" value="NZ_BJNA01000092.1"/>
</dbReference>
<gene>
    <name evidence="2" type="ORF">FHX68_2001</name>
</gene>
<feature type="domain" description="TIR" evidence="1">
    <location>
        <begin position="196"/>
        <end position="261"/>
    </location>
</feature>
<dbReference type="InterPro" id="IPR035897">
    <property type="entry name" value="Toll_tir_struct_dom_sf"/>
</dbReference>
<dbReference type="Pfam" id="PF13676">
    <property type="entry name" value="TIR_2"/>
    <property type="match status" value="1"/>
</dbReference>
<name>A0A4Y3UU65_9MICO</name>
<evidence type="ECO:0000313" key="2">
    <source>
        <dbReference type="EMBL" id="TQM97988.1"/>
    </source>
</evidence>
<dbReference type="AlphaFoldDB" id="A0A4Y3UU65"/>
<dbReference type="Proteomes" id="UP000319804">
    <property type="component" value="Unassembled WGS sequence"/>
</dbReference>
<evidence type="ECO:0000259" key="1">
    <source>
        <dbReference type="Pfam" id="PF13676"/>
    </source>
</evidence>
<dbReference type="SUPFAM" id="SSF52200">
    <property type="entry name" value="Toll/Interleukin receptor TIR domain"/>
    <property type="match status" value="1"/>
</dbReference>
<sequence length="406" mass="44226">MPIPPILDVFVVWHPDDAIGAERFAELHEHFHSPAFSGLAGGAVEVYARSDPWEDGGPPRPLGIATPLGEGLPTAQFNAIVPIIDTNLLRAAAEAAKPWNTYLREIAELNQRAGVGVYPVVAKGLQWGTSTVSQILGGIQTLPADVNADAGLFGRELAQAITQQIQHEANLPARLTVFVSHTKHRSSEEASRSGPAMFERVRDHIQRSHLSAFFDAQDIQPGGDWERTLEDAAGSSALLMIRTDVYAAREWTQREVHAAKHSGMPVVCMYALTAGEERGSFLMDHVPSVVCDLADPDQGVALALNRLVDEALKNTLWHAQTSYLSEDGFDWLPAQSPEPTTITPWLASHQETQPDDKHLWVIHPDPPLGPAEREVLLQLCAVAGYDVDVDILTPRTFAARGGALRT</sequence>
<dbReference type="EMBL" id="VFPS01000003">
    <property type="protein sequence ID" value="TQM97988.1"/>
    <property type="molecule type" value="Genomic_DNA"/>
</dbReference>
<dbReference type="InterPro" id="IPR000157">
    <property type="entry name" value="TIR_dom"/>
</dbReference>
<reference evidence="2 3" key="1">
    <citation type="submission" date="2019-06" db="EMBL/GenBank/DDBJ databases">
        <title>Sequencing the genomes of 1000 actinobacteria strains.</title>
        <authorList>
            <person name="Klenk H.-P."/>
        </authorList>
    </citation>
    <scope>NUCLEOTIDE SEQUENCE [LARGE SCALE GENOMIC DNA]</scope>
    <source>
        <strain evidence="2 3">DSM 20427</strain>
    </source>
</reference>
<organism evidence="2 3">
    <name type="scientific">Microbacterium lacticum</name>
    <dbReference type="NCBI Taxonomy" id="33885"/>
    <lineage>
        <taxon>Bacteria</taxon>
        <taxon>Bacillati</taxon>
        <taxon>Actinomycetota</taxon>
        <taxon>Actinomycetes</taxon>
        <taxon>Micrococcales</taxon>
        <taxon>Microbacteriaceae</taxon>
        <taxon>Microbacterium</taxon>
    </lineage>
</organism>
<comment type="caution">
    <text evidence="2">The sequence shown here is derived from an EMBL/GenBank/DDBJ whole genome shotgun (WGS) entry which is preliminary data.</text>
</comment>
<dbReference type="GO" id="GO:0007165">
    <property type="term" value="P:signal transduction"/>
    <property type="evidence" value="ECO:0007669"/>
    <property type="project" value="InterPro"/>
</dbReference>
<dbReference type="Gene3D" id="3.40.50.10140">
    <property type="entry name" value="Toll/interleukin-1 receptor homology (TIR) domain"/>
    <property type="match status" value="1"/>
</dbReference>